<dbReference type="GO" id="GO:0004315">
    <property type="term" value="F:3-oxoacyl-[acyl-carrier-protein] synthase activity"/>
    <property type="evidence" value="ECO:0007669"/>
    <property type="project" value="UniProtKB-EC"/>
</dbReference>
<reference evidence="20 21" key="1">
    <citation type="journal article" date="2018" name="Mol. Plant">
        <title>The genome of Artemisia annua provides insight into the evolution of Asteraceae family and artemisinin biosynthesis.</title>
        <authorList>
            <person name="Shen Q."/>
            <person name="Zhang L."/>
            <person name="Liao Z."/>
            <person name="Wang S."/>
            <person name="Yan T."/>
            <person name="Shi P."/>
            <person name="Liu M."/>
            <person name="Fu X."/>
            <person name="Pan Q."/>
            <person name="Wang Y."/>
            <person name="Lv Z."/>
            <person name="Lu X."/>
            <person name="Zhang F."/>
            <person name="Jiang W."/>
            <person name="Ma Y."/>
            <person name="Chen M."/>
            <person name="Hao X."/>
            <person name="Li L."/>
            <person name="Tang Y."/>
            <person name="Lv G."/>
            <person name="Zhou Y."/>
            <person name="Sun X."/>
            <person name="Brodelius P.E."/>
            <person name="Rose J.K.C."/>
            <person name="Tang K."/>
        </authorList>
    </citation>
    <scope>NUCLEOTIDE SEQUENCE [LARGE SCALE GENOMIC DNA]</scope>
    <source>
        <strain evidence="21">cv. Huhao1</strain>
        <tissue evidence="20">Leaf</tissue>
    </source>
</reference>
<evidence type="ECO:0000256" key="18">
    <source>
        <dbReference type="RuleBase" id="RU003694"/>
    </source>
</evidence>
<proteinExistence type="inferred from homology"/>
<dbReference type="Proteomes" id="UP000245207">
    <property type="component" value="Unassembled WGS sequence"/>
</dbReference>
<comment type="subcellular location">
    <subcellularLocation>
        <location evidence="1">Plastid</location>
        <location evidence="1">Chloroplast</location>
    </subcellularLocation>
</comment>
<dbReference type="SUPFAM" id="SSF53901">
    <property type="entry name" value="Thiolase-like"/>
    <property type="match status" value="4"/>
</dbReference>
<dbReference type="SMART" id="SM00825">
    <property type="entry name" value="PKS_KS"/>
    <property type="match status" value="1"/>
</dbReference>
<comment type="similarity">
    <text evidence="2 18">Belongs to the thiolase-like superfamily. Beta-ketoacyl-ACP synthases family.</text>
</comment>
<evidence type="ECO:0000256" key="8">
    <source>
        <dbReference type="ARBA" id="ARBA00022679"/>
    </source>
</evidence>
<keyword evidence="21" id="KW-1185">Reference proteome</keyword>
<keyword evidence="6" id="KW-0150">Chloroplast</keyword>
<dbReference type="PROSITE" id="PS52004">
    <property type="entry name" value="KS3_2"/>
    <property type="match status" value="2"/>
</dbReference>
<evidence type="ECO:0000256" key="7">
    <source>
        <dbReference type="ARBA" id="ARBA00022640"/>
    </source>
</evidence>
<evidence type="ECO:0000256" key="17">
    <source>
        <dbReference type="ARBA" id="ARBA00074204"/>
    </source>
</evidence>
<dbReference type="AlphaFoldDB" id="A0A2U1L4H2"/>
<evidence type="ECO:0000256" key="4">
    <source>
        <dbReference type="ARBA" id="ARBA00013191"/>
    </source>
</evidence>
<dbReference type="FunFam" id="3.40.47.10:FF:000027">
    <property type="entry name" value="3-oxoacyl-[acyl-carrier-protein] synthase 2"/>
    <property type="match status" value="1"/>
</dbReference>
<evidence type="ECO:0000259" key="19">
    <source>
        <dbReference type="PROSITE" id="PS52004"/>
    </source>
</evidence>
<dbReference type="GO" id="GO:0009507">
    <property type="term" value="C:chloroplast"/>
    <property type="evidence" value="ECO:0007669"/>
    <property type="project" value="UniProtKB-SubCell"/>
</dbReference>
<protein>
    <recommendedName>
        <fullName evidence="17">3-oxoacyl-[acyl-carrier-protein] synthase I, chloroplastic</fullName>
        <ecNumber evidence="4">2.3.1.41</ecNumber>
    </recommendedName>
    <alternativeName>
        <fullName evidence="14">Beta-ketoacyl-ACP synthase I</fullName>
    </alternativeName>
</protein>
<dbReference type="InterPro" id="IPR014031">
    <property type="entry name" value="Ketoacyl_synth_C"/>
</dbReference>
<keyword evidence="13" id="KW-0012">Acyltransferase</keyword>
<evidence type="ECO:0000256" key="6">
    <source>
        <dbReference type="ARBA" id="ARBA00022528"/>
    </source>
</evidence>
<evidence type="ECO:0000256" key="3">
    <source>
        <dbReference type="ARBA" id="ARBA00011738"/>
    </source>
</evidence>
<dbReference type="STRING" id="35608.A0A2U1L4H2"/>
<evidence type="ECO:0000256" key="9">
    <source>
        <dbReference type="ARBA" id="ARBA00022832"/>
    </source>
</evidence>
<keyword evidence="5" id="KW-0444">Lipid biosynthesis</keyword>
<dbReference type="GO" id="GO:0006633">
    <property type="term" value="P:fatty acid biosynthetic process"/>
    <property type="evidence" value="ECO:0007669"/>
    <property type="project" value="UniProtKB-KW"/>
</dbReference>
<keyword evidence="11" id="KW-0443">Lipid metabolism</keyword>
<dbReference type="PROSITE" id="PS00606">
    <property type="entry name" value="KS3_1"/>
    <property type="match status" value="1"/>
</dbReference>
<evidence type="ECO:0000256" key="10">
    <source>
        <dbReference type="ARBA" id="ARBA00022946"/>
    </source>
</evidence>
<evidence type="ECO:0000256" key="14">
    <source>
        <dbReference type="ARBA" id="ARBA00042143"/>
    </source>
</evidence>
<evidence type="ECO:0000256" key="2">
    <source>
        <dbReference type="ARBA" id="ARBA00008467"/>
    </source>
</evidence>
<dbReference type="InterPro" id="IPR020841">
    <property type="entry name" value="PKS_Beta-ketoAc_synthase_dom"/>
</dbReference>
<dbReference type="InterPro" id="IPR014030">
    <property type="entry name" value="Ketoacyl_synth_N"/>
</dbReference>
<dbReference type="PANTHER" id="PTHR11712">
    <property type="entry name" value="POLYKETIDE SYNTHASE-RELATED"/>
    <property type="match status" value="1"/>
</dbReference>
<dbReference type="Pfam" id="PF02801">
    <property type="entry name" value="Ketoacyl-synt_C"/>
    <property type="match status" value="2"/>
</dbReference>
<feature type="domain" description="Ketosynthase family 3 (KS3)" evidence="19">
    <location>
        <begin position="1"/>
        <end position="261"/>
    </location>
</feature>
<keyword evidence="8 18" id="KW-0808">Transferase</keyword>
<keyword evidence="10" id="KW-0809">Transit peptide</keyword>
<dbReference type="OrthoDB" id="5334845at2759"/>
<gene>
    <name evidence="20" type="ORF">CTI12_AA529200</name>
</gene>
<dbReference type="InterPro" id="IPR016039">
    <property type="entry name" value="Thiolase-like"/>
</dbReference>
<feature type="domain" description="Ketosynthase family 3 (KS3)" evidence="19">
    <location>
        <begin position="257"/>
        <end position="706"/>
    </location>
</feature>
<dbReference type="PANTHER" id="PTHR11712:SF357">
    <property type="entry name" value="3-OXOACYL-[ACYL-CARRIER-PROTEIN] SYNTHASE"/>
    <property type="match status" value="1"/>
</dbReference>
<comment type="catalytic activity">
    <reaction evidence="15">
        <text>a fatty acyl-[ACP] + malonyl-[ACP] + H(+) = a 3-oxoacyl-[ACP] + holo-[ACP] + CO2</text>
        <dbReference type="Rhea" id="RHEA:22836"/>
        <dbReference type="Rhea" id="RHEA-COMP:9623"/>
        <dbReference type="Rhea" id="RHEA-COMP:9685"/>
        <dbReference type="Rhea" id="RHEA-COMP:9916"/>
        <dbReference type="Rhea" id="RHEA-COMP:14125"/>
        <dbReference type="ChEBI" id="CHEBI:15378"/>
        <dbReference type="ChEBI" id="CHEBI:16526"/>
        <dbReference type="ChEBI" id="CHEBI:64479"/>
        <dbReference type="ChEBI" id="CHEBI:78449"/>
        <dbReference type="ChEBI" id="CHEBI:78776"/>
        <dbReference type="ChEBI" id="CHEBI:138651"/>
        <dbReference type="EC" id="2.3.1.41"/>
    </reaction>
</comment>
<evidence type="ECO:0000256" key="1">
    <source>
        <dbReference type="ARBA" id="ARBA00004229"/>
    </source>
</evidence>
<dbReference type="EMBL" id="PKPP01011573">
    <property type="protein sequence ID" value="PWA43908.1"/>
    <property type="molecule type" value="Genomic_DNA"/>
</dbReference>
<evidence type="ECO:0000256" key="16">
    <source>
        <dbReference type="ARBA" id="ARBA00058711"/>
    </source>
</evidence>
<comment type="subunit">
    <text evidence="3">Homodimer.</text>
</comment>
<dbReference type="InterPro" id="IPR000794">
    <property type="entry name" value="Beta-ketoacyl_synthase"/>
</dbReference>
<sequence length="709" mass="74934">MKYGRKALEDAALGDHEISKIDKERAGIVVGSGMGCLSVTVNCVESFLESGYEKSIKYYVPSNMINSASAILGINLGFMGPNYSIAAACATSNYCLCAAANHIREGEADLMIAGGVEAPFLPFGVASLAATTALSRRNDDHKTASRPWDKDRDGFVMGEGAGVLVMESLEHAMKRGAPIIAEYLGGAVTSDAYHITNPRPDGFGVSSCIQSSLINAGVAVEEVNYINAHATSTVVGDLAEVKALNQVFKKTEGVKVNATKSITGHCLAAAGGIEAITTIKAIQTGWVHPTINQFNLEPAVEFDTVAYQKQQHEINVAISNSFAGENGITLIDKFNTSNLPVTFGGQIRGFTSEGYIDEPTEHRLEPSQNYCIVAGRKALEDAALGDHEISKIDKERAGIVVGSGMGCLSVTVNCVESFLESGYEKSIKYYVPSNMINSASAILGINLGFMGPNYSIAAACATSNYCLCAAANHIREGEADLMIAGGVEAPFLPFGVASLAATTALSRRNDDHKTASRPWDKDRDGFVMGEGAGVLVMESLEHAMKRGAPIIAEYLGGAVTSDAYHITNPRPDGFGVSSCIQSSLINAGVAVEEVNYINAHATSTVVGDLAEVKALNQVFKKTEGVKVNATKSITGHCLAAAGGIEAITTIKAIQTGWVHPTINQFNLEPAVEFDTVAYQKQQHEINVAISNSFGFGGHNSVVVFSAFKS</sequence>
<dbReference type="InterPro" id="IPR018201">
    <property type="entry name" value="Ketoacyl_synth_AS"/>
</dbReference>
<evidence type="ECO:0000313" key="21">
    <source>
        <dbReference type="Proteomes" id="UP000245207"/>
    </source>
</evidence>
<comment type="caution">
    <text evidence="20">The sequence shown here is derived from an EMBL/GenBank/DDBJ whole genome shotgun (WGS) entry which is preliminary data.</text>
</comment>
<dbReference type="GO" id="GO:0005739">
    <property type="term" value="C:mitochondrion"/>
    <property type="evidence" value="ECO:0007669"/>
    <property type="project" value="TreeGrafter"/>
</dbReference>
<evidence type="ECO:0000256" key="12">
    <source>
        <dbReference type="ARBA" id="ARBA00023160"/>
    </source>
</evidence>
<dbReference type="NCBIfam" id="NF005589">
    <property type="entry name" value="PRK07314.1"/>
    <property type="match status" value="1"/>
</dbReference>
<dbReference type="EC" id="2.3.1.41" evidence="4"/>
<keyword evidence="7" id="KW-0934">Plastid</keyword>
<dbReference type="Gene3D" id="3.40.47.10">
    <property type="match status" value="2"/>
</dbReference>
<keyword evidence="9" id="KW-0276">Fatty acid metabolism</keyword>
<accession>A0A2U1L4H2</accession>
<evidence type="ECO:0000256" key="15">
    <source>
        <dbReference type="ARBA" id="ARBA00049541"/>
    </source>
</evidence>
<evidence type="ECO:0000256" key="5">
    <source>
        <dbReference type="ARBA" id="ARBA00022516"/>
    </source>
</evidence>
<evidence type="ECO:0000313" key="20">
    <source>
        <dbReference type="EMBL" id="PWA43908.1"/>
    </source>
</evidence>
<keyword evidence="12" id="KW-0275">Fatty acid biosynthesis</keyword>
<dbReference type="CDD" id="cd00834">
    <property type="entry name" value="KAS_I_II"/>
    <property type="match status" value="2"/>
</dbReference>
<organism evidence="20 21">
    <name type="scientific">Artemisia annua</name>
    <name type="common">Sweet wormwood</name>
    <dbReference type="NCBI Taxonomy" id="35608"/>
    <lineage>
        <taxon>Eukaryota</taxon>
        <taxon>Viridiplantae</taxon>
        <taxon>Streptophyta</taxon>
        <taxon>Embryophyta</taxon>
        <taxon>Tracheophyta</taxon>
        <taxon>Spermatophyta</taxon>
        <taxon>Magnoliopsida</taxon>
        <taxon>eudicotyledons</taxon>
        <taxon>Gunneridae</taxon>
        <taxon>Pentapetalae</taxon>
        <taxon>asterids</taxon>
        <taxon>campanulids</taxon>
        <taxon>Asterales</taxon>
        <taxon>Asteraceae</taxon>
        <taxon>Asteroideae</taxon>
        <taxon>Anthemideae</taxon>
        <taxon>Artemisiinae</taxon>
        <taxon>Artemisia</taxon>
    </lineage>
</organism>
<name>A0A2U1L4H2_ARTAN</name>
<evidence type="ECO:0000256" key="11">
    <source>
        <dbReference type="ARBA" id="ARBA00023098"/>
    </source>
</evidence>
<dbReference type="Pfam" id="PF00109">
    <property type="entry name" value="ketoacyl-synt"/>
    <property type="match status" value="2"/>
</dbReference>
<comment type="function">
    <text evidence="16">Catalyzes the condensation reaction of fatty acid synthesis by the addition to an acyl acceptor of two carbons from malonyl-ACP. Specific for elongation from C-10 to unsaturated C-16 and C-18 fatty acids.</text>
</comment>
<evidence type="ECO:0000256" key="13">
    <source>
        <dbReference type="ARBA" id="ARBA00023315"/>
    </source>
</evidence>